<keyword evidence="2" id="KW-1185">Reference proteome</keyword>
<accession>A0ABN7X6B4</accession>
<gene>
    <name evidence="1" type="ORF">GMARGA_LOCUS38882</name>
</gene>
<dbReference type="Proteomes" id="UP000789901">
    <property type="component" value="Unassembled WGS sequence"/>
</dbReference>
<evidence type="ECO:0000313" key="2">
    <source>
        <dbReference type="Proteomes" id="UP000789901"/>
    </source>
</evidence>
<comment type="caution">
    <text evidence="1">The sequence shown here is derived from an EMBL/GenBank/DDBJ whole genome shotgun (WGS) entry which is preliminary data.</text>
</comment>
<feature type="non-terminal residue" evidence="1">
    <location>
        <position position="42"/>
    </location>
</feature>
<evidence type="ECO:0000313" key="1">
    <source>
        <dbReference type="EMBL" id="CAG8847855.1"/>
    </source>
</evidence>
<feature type="non-terminal residue" evidence="1">
    <location>
        <position position="1"/>
    </location>
</feature>
<reference evidence="1 2" key="1">
    <citation type="submission" date="2021-06" db="EMBL/GenBank/DDBJ databases">
        <authorList>
            <person name="Kallberg Y."/>
            <person name="Tangrot J."/>
            <person name="Rosling A."/>
        </authorList>
    </citation>
    <scope>NUCLEOTIDE SEQUENCE [LARGE SCALE GENOMIC DNA]</scope>
    <source>
        <strain evidence="1 2">120-4 pot B 10/14</strain>
    </source>
</reference>
<dbReference type="EMBL" id="CAJVQB010089598">
    <property type="protein sequence ID" value="CAG8847855.1"/>
    <property type="molecule type" value="Genomic_DNA"/>
</dbReference>
<name>A0ABN7X6B4_GIGMA</name>
<proteinExistence type="predicted"/>
<organism evidence="1 2">
    <name type="scientific">Gigaspora margarita</name>
    <dbReference type="NCBI Taxonomy" id="4874"/>
    <lineage>
        <taxon>Eukaryota</taxon>
        <taxon>Fungi</taxon>
        <taxon>Fungi incertae sedis</taxon>
        <taxon>Mucoromycota</taxon>
        <taxon>Glomeromycotina</taxon>
        <taxon>Glomeromycetes</taxon>
        <taxon>Diversisporales</taxon>
        <taxon>Gigasporaceae</taxon>
        <taxon>Gigaspora</taxon>
    </lineage>
</organism>
<protein>
    <submittedName>
        <fullName evidence="1">3523_t:CDS:1</fullName>
    </submittedName>
</protein>
<sequence>IQILILPCKKLNPKKLITVTAEKLVAKQKHALAEKIIQNVQR</sequence>